<dbReference type="InterPro" id="IPR051600">
    <property type="entry name" value="Beta-PGM-like"/>
</dbReference>
<accession>A0ABS7RE49</accession>
<dbReference type="CDD" id="cd07526">
    <property type="entry name" value="HAD_BPGM_like"/>
    <property type="match status" value="1"/>
</dbReference>
<evidence type="ECO:0000256" key="4">
    <source>
        <dbReference type="ARBA" id="ARBA00022842"/>
    </source>
</evidence>
<dbReference type="InterPro" id="IPR023198">
    <property type="entry name" value="PGP-like_dom2"/>
</dbReference>
<sequence length="220" mass="23147">MSHDLVIFDCDGVLVDSERIAVRVEARVLTELGWPHTEADVVRRFVGRSSAAQLAELEERLGAETTRYFDEVTTREVHAAFETDLVAVPGVVELVDALHAAGVPTCVASSGSHAKMRRTLGLTGLYGRFAGRIFSGDEVSHGKPAPDLFLHAAERMRTAPERCAVVEDSVYGVRAAVAAGMTAFGFAGGLTSGEVLADAGAVVFDTMADLVDVLSASAGG</sequence>
<comment type="caution">
    <text evidence="5">The sequence shown here is derived from an EMBL/GenBank/DDBJ whole genome shotgun (WGS) entry which is preliminary data.</text>
</comment>
<evidence type="ECO:0000256" key="3">
    <source>
        <dbReference type="ARBA" id="ARBA00022723"/>
    </source>
</evidence>
<dbReference type="NCBIfam" id="TIGR01509">
    <property type="entry name" value="HAD-SF-IA-v3"/>
    <property type="match status" value="1"/>
</dbReference>
<comment type="cofactor">
    <cofactor evidence="1">
        <name>Mg(2+)</name>
        <dbReference type="ChEBI" id="CHEBI:18420"/>
    </cofactor>
</comment>
<dbReference type="PANTHER" id="PTHR46193:SF10">
    <property type="entry name" value="6-PHOSPHOGLUCONATE PHOSPHATASE"/>
    <property type="match status" value="1"/>
</dbReference>
<dbReference type="Pfam" id="PF00702">
    <property type="entry name" value="Hydrolase"/>
    <property type="match status" value="1"/>
</dbReference>
<dbReference type="GO" id="GO:0016787">
    <property type="term" value="F:hydrolase activity"/>
    <property type="evidence" value="ECO:0007669"/>
    <property type="project" value="UniProtKB-KW"/>
</dbReference>
<evidence type="ECO:0000256" key="2">
    <source>
        <dbReference type="ARBA" id="ARBA00006171"/>
    </source>
</evidence>
<evidence type="ECO:0000313" key="5">
    <source>
        <dbReference type="EMBL" id="MBY9073294.1"/>
    </source>
</evidence>
<dbReference type="SFLD" id="SFLDS00003">
    <property type="entry name" value="Haloacid_Dehalogenase"/>
    <property type="match status" value="1"/>
</dbReference>
<organism evidence="5 6">
    <name type="scientific">Nocardioides jiangsuensis</name>
    <dbReference type="NCBI Taxonomy" id="2866161"/>
    <lineage>
        <taxon>Bacteria</taxon>
        <taxon>Bacillati</taxon>
        <taxon>Actinomycetota</taxon>
        <taxon>Actinomycetes</taxon>
        <taxon>Propionibacteriales</taxon>
        <taxon>Nocardioidaceae</taxon>
        <taxon>Nocardioides</taxon>
    </lineage>
</organism>
<gene>
    <name evidence="5" type="ORF">K1X13_00530</name>
</gene>
<keyword evidence="5" id="KW-0378">Hydrolase</keyword>
<protein>
    <submittedName>
        <fullName evidence="5">HAD family hydrolase</fullName>
    </submittedName>
</protein>
<dbReference type="SUPFAM" id="SSF56784">
    <property type="entry name" value="HAD-like"/>
    <property type="match status" value="1"/>
</dbReference>
<evidence type="ECO:0000313" key="6">
    <source>
        <dbReference type="Proteomes" id="UP000754710"/>
    </source>
</evidence>
<dbReference type="Gene3D" id="1.10.150.240">
    <property type="entry name" value="Putative phosphatase, domain 2"/>
    <property type="match status" value="1"/>
</dbReference>
<dbReference type="EMBL" id="JAIEZQ010000001">
    <property type="protein sequence ID" value="MBY9073294.1"/>
    <property type="molecule type" value="Genomic_DNA"/>
</dbReference>
<proteinExistence type="inferred from homology"/>
<dbReference type="Gene3D" id="3.40.50.1000">
    <property type="entry name" value="HAD superfamily/HAD-like"/>
    <property type="match status" value="1"/>
</dbReference>
<keyword evidence="6" id="KW-1185">Reference proteome</keyword>
<evidence type="ECO:0000256" key="1">
    <source>
        <dbReference type="ARBA" id="ARBA00001946"/>
    </source>
</evidence>
<dbReference type="SFLD" id="SFLDG01129">
    <property type="entry name" value="C1.5:_HAD__Beta-PGM__Phosphata"/>
    <property type="match status" value="1"/>
</dbReference>
<dbReference type="Proteomes" id="UP000754710">
    <property type="component" value="Unassembled WGS sequence"/>
</dbReference>
<keyword evidence="3" id="KW-0479">Metal-binding</keyword>
<dbReference type="PANTHER" id="PTHR46193">
    <property type="entry name" value="6-PHOSPHOGLUCONATE PHOSPHATASE"/>
    <property type="match status" value="1"/>
</dbReference>
<name>A0ABS7RE49_9ACTN</name>
<dbReference type="RefSeq" id="WP_221023109.1">
    <property type="nucleotide sequence ID" value="NZ_JAIEZQ010000001.1"/>
</dbReference>
<reference evidence="5 6" key="1">
    <citation type="submission" date="2021-08" db="EMBL/GenBank/DDBJ databases">
        <title>Nocardioides bacterium WL0053 sp. nov., isolated from the sediment.</title>
        <authorList>
            <person name="Wang L."/>
            <person name="Zhang D."/>
            <person name="Zhang A."/>
        </authorList>
    </citation>
    <scope>NUCLEOTIDE SEQUENCE [LARGE SCALE GENOMIC DNA]</scope>
    <source>
        <strain evidence="5 6">WL0053</strain>
    </source>
</reference>
<comment type="similarity">
    <text evidence="2">Belongs to the HAD-like hydrolase superfamily. CbbY/CbbZ/Gph/YieH family.</text>
</comment>
<keyword evidence="4" id="KW-0460">Magnesium</keyword>
<dbReference type="InterPro" id="IPR036412">
    <property type="entry name" value="HAD-like_sf"/>
</dbReference>
<dbReference type="InterPro" id="IPR023214">
    <property type="entry name" value="HAD_sf"/>
</dbReference>
<dbReference type="SFLD" id="SFLDG01135">
    <property type="entry name" value="C1.5.6:_HAD__Beta-PGM__Phospha"/>
    <property type="match status" value="1"/>
</dbReference>
<dbReference type="InterPro" id="IPR006439">
    <property type="entry name" value="HAD-SF_hydro_IA"/>
</dbReference>